<feature type="domain" description="Peptidase C14 caspase" evidence="1">
    <location>
        <begin position="26"/>
        <end position="296"/>
    </location>
</feature>
<reference evidence="2" key="1">
    <citation type="journal article" date="2019" name="bioRxiv">
        <title>The Genome of the Zebra Mussel, Dreissena polymorpha: A Resource for Invasive Species Research.</title>
        <authorList>
            <person name="McCartney M.A."/>
            <person name="Auch B."/>
            <person name="Kono T."/>
            <person name="Mallez S."/>
            <person name="Zhang Y."/>
            <person name="Obille A."/>
            <person name="Becker A."/>
            <person name="Abrahante J.E."/>
            <person name="Garbe J."/>
            <person name="Badalamenti J.P."/>
            <person name="Herman A."/>
            <person name="Mangelson H."/>
            <person name="Liachko I."/>
            <person name="Sullivan S."/>
            <person name="Sone E.D."/>
            <person name="Koren S."/>
            <person name="Silverstein K.A.T."/>
            <person name="Beckman K.B."/>
            <person name="Gohl D.M."/>
        </authorList>
    </citation>
    <scope>NUCLEOTIDE SEQUENCE</scope>
    <source>
        <strain evidence="2">Duluth1</strain>
        <tissue evidence="2">Whole animal</tissue>
    </source>
</reference>
<comment type="caution">
    <text evidence="2">The sequence shown here is derived from an EMBL/GenBank/DDBJ whole genome shotgun (WGS) entry which is preliminary data.</text>
</comment>
<organism evidence="2 3">
    <name type="scientific">Dreissena polymorpha</name>
    <name type="common">Zebra mussel</name>
    <name type="synonym">Mytilus polymorpha</name>
    <dbReference type="NCBI Taxonomy" id="45954"/>
    <lineage>
        <taxon>Eukaryota</taxon>
        <taxon>Metazoa</taxon>
        <taxon>Spiralia</taxon>
        <taxon>Lophotrochozoa</taxon>
        <taxon>Mollusca</taxon>
        <taxon>Bivalvia</taxon>
        <taxon>Autobranchia</taxon>
        <taxon>Heteroconchia</taxon>
        <taxon>Euheterodonta</taxon>
        <taxon>Imparidentia</taxon>
        <taxon>Neoheterodontei</taxon>
        <taxon>Myida</taxon>
        <taxon>Dreissenoidea</taxon>
        <taxon>Dreissenidae</taxon>
        <taxon>Dreissena</taxon>
    </lineage>
</organism>
<dbReference type="Gene3D" id="3.40.50.1460">
    <property type="match status" value="1"/>
</dbReference>
<dbReference type="GO" id="GO:0004197">
    <property type="term" value="F:cysteine-type endopeptidase activity"/>
    <property type="evidence" value="ECO:0007669"/>
    <property type="project" value="InterPro"/>
</dbReference>
<reference evidence="2" key="2">
    <citation type="submission" date="2020-11" db="EMBL/GenBank/DDBJ databases">
        <authorList>
            <person name="McCartney M.A."/>
            <person name="Auch B."/>
            <person name="Kono T."/>
            <person name="Mallez S."/>
            <person name="Becker A."/>
            <person name="Gohl D.M."/>
            <person name="Silverstein K.A.T."/>
            <person name="Koren S."/>
            <person name="Bechman K.B."/>
            <person name="Herman A."/>
            <person name="Abrahante J.E."/>
            <person name="Garbe J."/>
        </authorList>
    </citation>
    <scope>NUCLEOTIDE SEQUENCE</scope>
    <source>
        <strain evidence="2">Duluth1</strain>
        <tissue evidence="2">Whole animal</tissue>
    </source>
</reference>
<dbReference type="EMBL" id="JAIWYP010000001">
    <property type="protein sequence ID" value="KAH3882446.1"/>
    <property type="molecule type" value="Genomic_DNA"/>
</dbReference>
<dbReference type="AlphaFoldDB" id="A0A9D4MV48"/>
<dbReference type="GO" id="GO:0006508">
    <property type="term" value="P:proteolysis"/>
    <property type="evidence" value="ECO:0007669"/>
    <property type="project" value="InterPro"/>
</dbReference>
<dbReference type="InterPro" id="IPR011600">
    <property type="entry name" value="Pept_C14_caspase"/>
</dbReference>
<proteinExistence type="predicted"/>
<keyword evidence="3" id="KW-1185">Reference proteome</keyword>
<gene>
    <name evidence="2" type="ORF">DPMN_006386</name>
</gene>
<dbReference type="InterPro" id="IPR029030">
    <property type="entry name" value="Caspase-like_dom_sf"/>
</dbReference>
<dbReference type="Proteomes" id="UP000828390">
    <property type="component" value="Unassembled WGS sequence"/>
</dbReference>
<protein>
    <recommendedName>
        <fullName evidence="1">Peptidase C14 caspase domain-containing protein</fullName>
    </recommendedName>
</protein>
<evidence type="ECO:0000259" key="1">
    <source>
        <dbReference type="Pfam" id="PF00656"/>
    </source>
</evidence>
<sequence length="389" mass="42989">MARKQGDVVISVNVGKEGDKDAKFPYRKGAEKEKANLEKVFVDHFKFEYLNRDVLNDDLSRTQWDHDLDEVRMDPNRRTNCDGKCLRCLVEKKADPKSKYFVLALTSHGYTSDGELNILMPGDNSFLALTDVIMTLKSSKKLEEKIVIIIVDACRVTRDEKSTEDPGISVVCAIDTPPNVLSGALDSHRFGEIPAQTSGQSGMSMTNLRVLPAEHEKESNQLGMLFDLPENYIVINGTTANRPSYRCPIKGSWCEDALVEEVQKYVNAKQTETTEVNFLQLLTKTNQNVAEREVRSPTVQTTAADAIAKKELAKGNTIMQVEGRLECPQLPVDVTHTAAGVKGAETPCLSHETTATASTNVVSDHGATVGSKCCIQIVHRLTETITFKL</sequence>
<name>A0A9D4MV48_DREPO</name>
<accession>A0A9D4MV48</accession>
<dbReference type="SUPFAM" id="SSF52129">
    <property type="entry name" value="Caspase-like"/>
    <property type="match status" value="1"/>
</dbReference>
<evidence type="ECO:0000313" key="2">
    <source>
        <dbReference type="EMBL" id="KAH3882446.1"/>
    </source>
</evidence>
<evidence type="ECO:0000313" key="3">
    <source>
        <dbReference type="Proteomes" id="UP000828390"/>
    </source>
</evidence>
<dbReference type="Pfam" id="PF00656">
    <property type="entry name" value="Peptidase_C14"/>
    <property type="match status" value="1"/>
</dbReference>